<feature type="compositionally biased region" description="Basic and acidic residues" evidence="2">
    <location>
        <begin position="1001"/>
        <end position="1010"/>
    </location>
</feature>
<dbReference type="EMBL" id="JAPDFR010000001">
    <property type="protein sequence ID" value="KAK0392771.1"/>
    <property type="molecule type" value="Genomic_DNA"/>
</dbReference>
<dbReference type="PANTHER" id="PTHR35859:SF1">
    <property type="entry name" value="NONSELECTIVE CATION CHANNEL PROTEIN"/>
    <property type="match status" value="1"/>
</dbReference>
<dbReference type="InterPro" id="IPR056337">
    <property type="entry name" value="LHD_YVC1"/>
</dbReference>
<dbReference type="AlphaFoldDB" id="A0AA39GTC5"/>
<name>A0AA39GTC5_SARSR</name>
<feature type="domain" description="YVC1 N-terminal linker helical" evidence="5">
    <location>
        <begin position="440"/>
        <end position="622"/>
    </location>
</feature>
<keyword evidence="3" id="KW-0472">Membrane</keyword>
<dbReference type="InterPro" id="IPR008271">
    <property type="entry name" value="Ser/Thr_kinase_AS"/>
</dbReference>
<dbReference type="GO" id="GO:0004672">
    <property type="term" value="F:protein kinase activity"/>
    <property type="evidence" value="ECO:0007669"/>
    <property type="project" value="InterPro"/>
</dbReference>
<dbReference type="InterPro" id="IPR011009">
    <property type="entry name" value="Kinase-like_dom_sf"/>
</dbReference>
<evidence type="ECO:0000256" key="1">
    <source>
        <dbReference type="SAM" id="Coils"/>
    </source>
</evidence>
<evidence type="ECO:0000256" key="2">
    <source>
        <dbReference type="SAM" id="MobiDB-lite"/>
    </source>
</evidence>
<evidence type="ECO:0000256" key="3">
    <source>
        <dbReference type="SAM" id="Phobius"/>
    </source>
</evidence>
<dbReference type="Gene3D" id="3.90.1200.10">
    <property type="match status" value="1"/>
</dbReference>
<dbReference type="Pfam" id="PF23190">
    <property type="entry name" value="LHD_TRPY1"/>
    <property type="match status" value="1"/>
</dbReference>
<dbReference type="PANTHER" id="PTHR35859">
    <property type="entry name" value="NONSELECTIVE CATION CHANNEL PROTEIN"/>
    <property type="match status" value="1"/>
</dbReference>
<keyword evidence="8" id="KW-1185">Reference proteome</keyword>
<feature type="transmembrane region" description="Helical" evidence="3">
    <location>
        <begin position="875"/>
        <end position="893"/>
    </location>
</feature>
<evidence type="ECO:0000259" key="5">
    <source>
        <dbReference type="Pfam" id="PF23190"/>
    </source>
</evidence>
<feature type="transmembrane region" description="Helical" evidence="3">
    <location>
        <begin position="818"/>
        <end position="843"/>
    </location>
</feature>
<dbReference type="InterPro" id="IPR052971">
    <property type="entry name" value="TRP_calcium_channel"/>
</dbReference>
<feature type="transmembrane region" description="Helical" evidence="3">
    <location>
        <begin position="654"/>
        <end position="671"/>
    </location>
</feature>
<accession>A0AA39GTC5</accession>
<feature type="compositionally biased region" description="Polar residues" evidence="2">
    <location>
        <begin position="1083"/>
        <end position="1092"/>
    </location>
</feature>
<dbReference type="InterPro" id="IPR056336">
    <property type="entry name" value="YVC1_C"/>
</dbReference>
<dbReference type="SUPFAM" id="SSF56112">
    <property type="entry name" value="Protein kinase-like (PK-like)"/>
    <property type="match status" value="1"/>
</dbReference>
<organism evidence="7 8">
    <name type="scientific">Sarocladium strictum</name>
    <name type="common">Black bundle disease fungus</name>
    <name type="synonym">Acremonium strictum</name>
    <dbReference type="NCBI Taxonomy" id="5046"/>
    <lineage>
        <taxon>Eukaryota</taxon>
        <taxon>Fungi</taxon>
        <taxon>Dikarya</taxon>
        <taxon>Ascomycota</taxon>
        <taxon>Pezizomycotina</taxon>
        <taxon>Sordariomycetes</taxon>
        <taxon>Hypocreomycetidae</taxon>
        <taxon>Hypocreales</taxon>
        <taxon>Sarocladiaceae</taxon>
        <taxon>Sarocladium</taxon>
    </lineage>
</organism>
<keyword evidence="3" id="KW-0812">Transmembrane</keyword>
<keyword evidence="1" id="KW-0175">Coiled coil</keyword>
<feature type="coiled-coil region" evidence="1">
    <location>
        <begin position="1030"/>
        <end position="1057"/>
    </location>
</feature>
<dbReference type="CDD" id="cd05154">
    <property type="entry name" value="ACAD10_11_N-like"/>
    <property type="match status" value="1"/>
</dbReference>
<gene>
    <name evidence="7" type="ORF">NLU13_2266</name>
</gene>
<evidence type="ECO:0008006" key="9">
    <source>
        <dbReference type="Google" id="ProtNLM"/>
    </source>
</evidence>
<feature type="region of interest" description="Disordered" evidence="2">
    <location>
        <begin position="995"/>
        <end position="1019"/>
    </location>
</feature>
<dbReference type="InterPro" id="IPR041726">
    <property type="entry name" value="ACAD10_11_N"/>
</dbReference>
<evidence type="ECO:0000313" key="8">
    <source>
        <dbReference type="Proteomes" id="UP001175261"/>
    </source>
</evidence>
<dbReference type="PROSITE" id="PS00108">
    <property type="entry name" value="PROTEIN_KINASE_ST"/>
    <property type="match status" value="1"/>
</dbReference>
<evidence type="ECO:0000259" key="4">
    <source>
        <dbReference type="Pfam" id="PF01636"/>
    </source>
</evidence>
<dbReference type="InterPro" id="IPR002575">
    <property type="entry name" value="Aminoglycoside_PTrfase"/>
</dbReference>
<evidence type="ECO:0000259" key="6">
    <source>
        <dbReference type="Pfam" id="PF23317"/>
    </source>
</evidence>
<feature type="transmembrane region" description="Helical" evidence="3">
    <location>
        <begin position="683"/>
        <end position="707"/>
    </location>
</feature>
<sequence length="1092" mass="124224">MAGRVRQPIDERALEKYLSDNVPEIKTPVEVKQFGFGQSNPTYQLTASDGKRFVMRKKPPGKLLSKTAHKVEREYRVLHALEHTDVTVPKTYCLCEDDSVIGTPFYVMEFLDGRIFEDFTMPGVSAGERTAMWREAVRTLARMHSVDFRKVGLEKFGKDKGFYGRQVNTWVTICGYQEQAADVETGEKVGRLPRFEDTVRFFKNEKLQPEDRASLVHGDYKIDNLVFHKTEPRVIGILDWEMSTIGHPLSDVCNFMTNFYTAKHAGAAPYDISAFRPGVTPGLPQPDQILRWYAEFSDGWCPSPREVSWGMAFNIWKLAAVCQGIAARYALRQASSEKAKHHAVTRGPLAEFAWQLIEETKGADGSKLVVCHLTRFEQQMNGAARVTMGERGNHHIRLPPPPPDERRPLLRRNHSTHDDGEPVYSCQADAHSHLPVYTNIHRIRRDIQSVVEDYLSLAQLTDVRLNVTVVRPLVDKFYELDDISIIYCLLVNRAEFLEEESRFSNRQNVYWTRATLCELIATRILRRFGEDNPGTDGLLLLAHILVAGFEPFQNAPEHIRAEAEATTAWAFHRTLPSLEIAILTESKHFLGSTTCQRVVAAIYEGRIVYTPSTYWDIIPDHYKLKPISLYEPRESPLLNQYRLIVPRTRNMLEAFQFGVLLTLYVGVMVMRQKAKITGLEVAFDIYAFGWGIDHFLDIAFVGLYSLYLCLRLHGWNTQQPVIAEQAFDVLALAAPVLVPRLAFSLLSDNLVFLSLRSMMADFFLLTALAAWCFFGFLLSLLWLGEGAHPIVTISKWMIYIWFGLDGTGIQRSTEFHPFFGPGVMVAFAFLGNTLFLTILVSMLSNTFSNISTNATAEIQFRRAVLTLEGVKADAVFAYQPPFNILAVFLFLPLKFIVSPRWFHKIHVATVRTLNLPLLLLIAVAERRLLWPSQRMQVGDTFKPIGRPRRFWKKWHLSASWGLRAVFEVAPPDDVHDDIAVDDALTHHLIRKQFTRSGTSDSLKRPTRRDSMFPGVRPKVKDTFPEEAEDRQALAVRVEEMEKTMREMRDLLSVLVTKGKSDDAEKYEEELGESSTLRGDGLTAESSYGGDTQ</sequence>
<keyword evidence="3" id="KW-1133">Transmembrane helix</keyword>
<protein>
    <recommendedName>
        <fullName evidence="9">Aminoglycoside phosphotransferase domain-containing protein</fullName>
    </recommendedName>
</protein>
<dbReference type="Pfam" id="PF01636">
    <property type="entry name" value="APH"/>
    <property type="match status" value="1"/>
</dbReference>
<proteinExistence type="predicted"/>
<comment type="caution">
    <text evidence="7">The sequence shown here is derived from an EMBL/GenBank/DDBJ whole genome shotgun (WGS) entry which is preliminary data.</text>
</comment>
<evidence type="ECO:0000313" key="7">
    <source>
        <dbReference type="EMBL" id="KAK0392771.1"/>
    </source>
</evidence>
<feature type="region of interest" description="Disordered" evidence="2">
    <location>
        <begin position="1058"/>
        <end position="1092"/>
    </location>
</feature>
<dbReference type="Pfam" id="PF23317">
    <property type="entry name" value="YVC1_C"/>
    <property type="match status" value="1"/>
</dbReference>
<reference evidence="7" key="1">
    <citation type="submission" date="2022-10" db="EMBL/GenBank/DDBJ databases">
        <title>Determination and structural analysis of whole genome sequence of Sarocladium strictum F4-1.</title>
        <authorList>
            <person name="Hu L."/>
            <person name="Jiang Y."/>
        </authorList>
    </citation>
    <scope>NUCLEOTIDE SEQUENCE</scope>
    <source>
        <strain evidence="7">F4-1</strain>
    </source>
</reference>
<dbReference type="Gene3D" id="3.30.200.20">
    <property type="entry name" value="Phosphorylase Kinase, domain 1"/>
    <property type="match status" value="1"/>
</dbReference>
<feature type="domain" description="Aminoglycoside phosphotransferase" evidence="4">
    <location>
        <begin position="30"/>
        <end position="267"/>
    </location>
</feature>
<dbReference type="Proteomes" id="UP001175261">
    <property type="component" value="Unassembled WGS sequence"/>
</dbReference>
<feature type="domain" description="Calcium channel YVC1-like C-terminal transmembrane" evidence="6">
    <location>
        <begin position="697"/>
        <end position="929"/>
    </location>
</feature>
<feature type="transmembrane region" description="Helical" evidence="3">
    <location>
        <begin position="758"/>
        <end position="781"/>
    </location>
</feature>